<dbReference type="Pfam" id="PF07690">
    <property type="entry name" value="MFS_1"/>
    <property type="match status" value="1"/>
</dbReference>
<dbReference type="EMBL" id="MLJW01000020">
    <property type="protein sequence ID" value="OIR11586.1"/>
    <property type="molecule type" value="Genomic_DNA"/>
</dbReference>
<dbReference type="GO" id="GO:0005886">
    <property type="term" value="C:plasma membrane"/>
    <property type="evidence" value="ECO:0007669"/>
    <property type="project" value="UniProtKB-SubCell"/>
</dbReference>
<feature type="transmembrane region" description="Helical" evidence="7">
    <location>
        <begin position="226"/>
        <end position="249"/>
    </location>
</feature>
<dbReference type="InterPro" id="IPR011701">
    <property type="entry name" value="MFS"/>
</dbReference>
<evidence type="ECO:0000256" key="4">
    <source>
        <dbReference type="ARBA" id="ARBA00022692"/>
    </source>
</evidence>
<evidence type="ECO:0000256" key="1">
    <source>
        <dbReference type="ARBA" id="ARBA00004651"/>
    </source>
</evidence>
<gene>
    <name evidence="8" type="primary">lplT_3</name>
    <name evidence="8" type="ORF">GALL_70810</name>
</gene>
<dbReference type="PANTHER" id="PTHR43266:SF2">
    <property type="entry name" value="MAJOR FACILITATOR SUPERFAMILY (MFS) PROFILE DOMAIN-CONTAINING PROTEIN"/>
    <property type="match status" value="1"/>
</dbReference>
<dbReference type="NCBIfam" id="NF008397">
    <property type="entry name" value="PRK11195.1"/>
    <property type="match status" value="1"/>
</dbReference>
<keyword evidence="2" id="KW-0813">Transport</keyword>
<evidence type="ECO:0000256" key="5">
    <source>
        <dbReference type="ARBA" id="ARBA00022989"/>
    </source>
</evidence>
<dbReference type="Gene3D" id="1.20.1250.20">
    <property type="entry name" value="MFS general substrate transporter like domains"/>
    <property type="match status" value="1"/>
</dbReference>
<name>A0A1J5SSU1_9ZZZZ</name>
<evidence type="ECO:0000256" key="3">
    <source>
        <dbReference type="ARBA" id="ARBA00022475"/>
    </source>
</evidence>
<evidence type="ECO:0000256" key="6">
    <source>
        <dbReference type="ARBA" id="ARBA00023136"/>
    </source>
</evidence>
<keyword evidence="5 7" id="KW-1133">Transmembrane helix</keyword>
<feature type="transmembrane region" description="Helical" evidence="7">
    <location>
        <begin position="135"/>
        <end position="157"/>
    </location>
</feature>
<keyword evidence="3" id="KW-1003">Cell membrane</keyword>
<protein>
    <submittedName>
        <fullName evidence="8">Lysophospholipid transporter LplT</fullName>
    </submittedName>
</protein>
<dbReference type="AlphaFoldDB" id="A0A1J5SSU1"/>
<feature type="transmembrane region" description="Helical" evidence="7">
    <location>
        <begin position="53"/>
        <end position="72"/>
    </location>
</feature>
<evidence type="ECO:0000256" key="7">
    <source>
        <dbReference type="SAM" id="Phobius"/>
    </source>
</evidence>
<proteinExistence type="predicted"/>
<sequence>MGKMKAPETSLWSPGMMSVLAAQFLSALADNAILIVAIAIVRAQNHPGLVPLLQEFFVLPFILLAPFVGQVADASSKGRVMLGANLLKLSGALSIAAGANPLAAYGLIGIGATIYSPAKYGILAQMFGPTALVRANGMMEGSTIVAILLGVILGGWLADHSLTWAFTGVIAAYGLATLANLFVPRLPAERITTTFHPWSLLGQFLISLSLMLKNRDSRFSLLGTSVFWGSGTTLRLLLFTWVPAALLIADNQTPANLMGAVSIGIVLGAAVAGWWVSLRNVNRALLGGLLLGPLILALAFVHDLALAAILMIAIGASGGLFVVPLNALLQERGHTSIGSGKALAVQNFAENIAMLLFVGVYGWAVSAGASITLIIGAFGLSLSMAIAALAVFRRKHA</sequence>
<keyword evidence="6 7" id="KW-0472">Membrane</keyword>
<organism evidence="8">
    <name type="scientific">mine drainage metagenome</name>
    <dbReference type="NCBI Taxonomy" id="410659"/>
    <lineage>
        <taxon>unclassified sequences</taxon>
        <taxon>metagenomes</taxon>
        <taxon>ecological metagenomes</taxon>
    </lineage>
</organism>
<feature type="transmembrane region" description="Helical" evidence="7">
    <location>
        <begin position="164"/>
        <end position="183"/>
    </location>
</feature>
<feature type="transmembrane region" description="Helical" evidence="7">
    <location>
        <begin position="307"/>
        <end position="328"/>
    </location>
</feature>
<reference evidence="8" key="1">
    <citation type="submission" date="2016-10" db="EMBL/GenBank/DDBJ databases">
        <title>Sequence of Gallionella enrichment culture.</title>
        <authorList>
            <person name="Poehlein A."/>
            <person name="Muehling M."/>
            <person name="Daniel R."/>
        </authorList>
    </citation>
    <scope>NUCLEOTIDE SEQUENCE</scope>
</reference>
<comment type="caution">
    <text evidence="8">The sequence shown here is derived from an EMBL/GenBank/DDBJ whole genome shotgun (WGS) entry which is preliminary data.</text>
</comment>
<evidence type="ECO:0000313" key="8">
    <source>
        <dbReference type="EMBL" id="OIR11586.1"/>
    </source>
</evidence>
<accession>A0A1J5SSU1</accession>
<comment type="subcellular location">
    <subcellularLocation>
        <location evidence="1">Cell membrane</location>
        <topology evidence="1">Multi-pass membrane protein</topology>
    </subcellularLocation>
</comment>
<dbReference type="SUPFAM" id="SSF103473">
    <property type="entry name" value="MFS general substrate transporter"/>
    <property type="match status" value="1"/>
</dbReference>
<keyword evidence="4 7" id="KW-0812">Transmembrane</keyword>
<feature type="transmembrane region" description="Helical" evidence="7">
    <location>
        <begin position="284"/>
        <end position="301"/>
    </location>
</feature>
<dbReference type="PANTHER" id="PTHR43266">
    <property type="entry name" value="MACROLIDE-EFFLUX PROTEIN"/>
    <property type="match status" value="1"/>
</dbReference>
<dbReference type="GO" id="GO:0022857">
    <property type="term" value="F:transmembrane transporter activity"/>
    <property type="evidence" value="ECO:0007669"/>
    <property type="project" value="InterPro"/>
</dbReference>
<evidence type="ECO:0000256" key="2">
    <source>
        <dbReference type="ARBA" id="ARBA00022448"/>
    </source>
</evidence>
<feature type="transmembrane region" description="Helical" evidence="7">
    <location>
        <begin position="348"/>
        <end position="365"/>
    </location>
</feature>
<feature type="transmembrane region" description="Helical" evidence="7">
    <location>
        <begin position="93"/>
        <end position="115"/>
    </location>
</feature>
<dbReference type="InterPro" id="IPR036259">
    <property type="entry name" value="MFS_trans_sf"/>
</dbReference>
<feature type="transmembrane region" description="Helical" evidence="7">
    <location>
        <begin position="371"/>
        <end position="392"/>
    </location>
</feature>
<feature type="transmembrane region" description="Helical" evidence="7">
    <location>
        <begin position="255"/>
        <end position="277"/>
    </location>
</feature>